<proteinExistence type="predicted"/>
<accession>A0AAV0NHM6</accession>
<dbReference type="AlphaFoldDB" id="A0AAV0NHM6"/>
<feature type="region of interest" description="Disordered" evidence="1">
    <location>
        <begin position="1"/>
        <end position="26"/>
    </location>
</feature>
<dbReference type="Proteomes" id="UP001154282">
    <property type="component" value="Unassembled WGS sequence"/>
</dbReference>
<gene>
    <name evidence="2" type="ORF">LITE_LOCUS33386</name>
</gene>
<reference evidence="2" key="1">
    <citation type="submission" date="2022-08" db="EMBL/GenBank/DDBJ databases">
        <authorList>
            <person name="Gutierrez-Valencia J."/>
        </authorList>
    </citation>
    <scope>NUCLEOTIDE SEQUENCE</scope>
</reference>
<evidence type="ECO:0000256" key="1">
    <source>
        <dbReference type="SAM" id="MobiDB-lite"/>
    </source>
</evidence>
<dbReference type="EMBL" id="CAMGYJ010000008">
    <property type="protein sequence ID" value="CAI0458129.1"/>
    <property type="molecule type" value="Genomic_DNA"/>
</dbReference>
<name>A0AAV0NHM6_9ROSI</name>
<protein>
    <submittedName>
        <fullName evidence="2">Uncharacterized protein</fullName>
    </submittedName>
</protein>
<evidence type="ECO:0000313" key="3">
    <source>
        <dbReference type="Proteomes" id="UP001154282"/>
    </source>
</evidence>
<keyword evidence="3" id="KW-1185">Reference proteome</keyword>
<organism evidence="2 3">
    <name type="scientific">Linum tenue</name>
    <dbReference type="NCBI Taxonomy" id="586396"/>
    <lineage>
        <taxon>Eukaryota</taxon>
        <taxon>Viridiplantae</taxon>
        <taxon>Streptophyta</taxon>
        <taxon>Embryophyta</taxon>
        <taxon>Tracheophyta</taxon>
        <taxon>Spermatophyta</taxon>
        <taxon>Magnoliopsida</taxon>
        <taxon>eudicotyledons</taxon>
        <taxon>Gunneridae</taxon>
        <taxon>Pentapetalae</taxon>
        <taxon>rosids</taxon>
        <taxon>fabids</taxon>
        <taxon>Malpighiales</taxon>
        <taxon>Linaceae</taxon>
        <taxon>Linum</taxon>
    </lineage>
</organism>
<sequence length="144" mass="15869">MPSSVWSGAVHSVGGPRESKGVSPPRWSARYSRLAHEVGGNDRDMGEPTTSGYCHSNKCGSNGVSDPYMDRYRQTSDRYVTPEGAADGALADGIERIKDLTHGKHEMGSEDVSFIRRMTNSLLGCIRAQVRDHCRYKQSEMGNF</sequence>
<evidence type="ECO:0000313" key="2">
    <source>
        <dbReference type="EMBL" id="CAI0458129.1"/>
    </source>
</evidence>
<comment type="caution">
    <text evidence="2">The sequence shown here is derived from an EMBL/GenBank/DDBJ whole genome shotgun (WGS) entry which is preliminary data.</text>
</comment>